<reference evidence="1" key="1">
    <citation type="submission" date="2022-08" db="EMBL/GenBank/DDBJ databases">
        <title>Genome Sequence of Pycnoporus sanguineus.</title>
        <authorList>
            <person name="Buettner E."/>
        </authorList>
    </citation>
    <scope>NUCLEOTIDE SEQUENCE</scope>
    <source>
        <strain evidence="1">CG-C14</strain>
    </source>
</reference>
<evidence type="ECO:0000313" key="2">
    <source>
        <dbReference type="Proteomes" id="UP001144978"/>
    </source>
</evidence>
<keyword evidence="2" id="KW-1185">Reference proteome</keyword>
<dbReference type="Proteomes" id="UP001144978">
    <property type="component" value="Unassembled WGS sequence"/>
</dbReference>
<name>A0ACC1PT02_9APHY</name>
<protein>
    <submittedName>
        <fullName evidence="1">Uncharacterized protein</fullName>
    </submittedName>
</protein>
<gene>
    <name evidence="1" type="ORF">NUW54_g6594</name>
</gene>
<sequence length="120" mass="13361">MPPIVQATDGIDPNAIRVLITGFGPFGKYKENPSWLAVKPLHNTILYTDPPTDLLTPSDQAAMITDEMEEFLRRPQQIHITTLEVPVSYQAVLILPSSAISTQRDSLDATRQHAQDNPRL</sequence>
<accession>A0ACC1PT02</accession>
<organism evidence="1 2">
    <name type="scientific">Trametes sanguinea</name>
    <dbReference type="NCBI Taxonomy" id="158606"/>
    <lineage>
        <taxon>Eukaryota</taxon>
        <taxon>Fungi</taxon>
        <taxon>Dikarya</taxon>
        <taxon>Basidiomycota</taxon>
        <taxon>Agaricomycotina</taxon>
        <taxon>Agaricomycetes</taxon>
        <taxon>Polyporales</taxon>
        <taxon>Polyporaceae</taxon>
        <taxon>Trametes</taxon>
    </lineage>
</organism>
<proteinExistence type="predicted"/>
<comment type="caution">
    <text evidence="1">The sequence shown here is derived from an EMBL/GenBank/DDBJ whole genome shotgun (WGS) entry which is preliminary data.</text>
</comment>
<evidence type="ECO:0000313" key="1">
    <source>
        <dbReference type="EMBL" id="KAJ3001179.1"/>
    </source>
</evidence>
<dbReference type="EMBL" id="JANSHE010001779">
    <property type="protein sequence ID" value="KAJ3001179.1"/>
    <property type="molecule type" value="Genomic_DNA"/>
</dbReference>